<protein>
    <submittedName>
        <fullName evidence="4">Pyrimidine-specific ribonucleoside hydrolase RihA</fullName>
        <ecNumber evidence="4">3.2.-.-</ecNumber>
    </submittedName>
</protein>
<dbReference type="PANTHER" id="PTHR12304">
    <property type="entry name" value="INOSINE-URIDINE PREFERRING NUCLEOSIDE HYDROLASE"/>
    <property type="match status" value="1"/>
</dbReference>
<dbReference type="SUPFAM" id="SSF53590">
    <property type="entry name" value="Nucleoside hydrolase"/>
    <property type="match status" value="1"/>
</dbReference>
<keyword evidence="1 4" id="KW-0378">Hydrolase</keyword>
<evidence type="ECO:0000313" key="5">
    <source>
        <dbReference type="Proteomes" id="UP000320496"/>
    </source>
</evidence>
<dbReference type="InterPro" id="IPR023186">
    <property type="entry name" value="IUNH"/>
</dbReference>
<dbReference type="Gene3D" id="3.90.245.10">
    <property type="entry name" value="Ribonucleoside hydrolase-like"/>
    <property type="match status" value="1"/>
</dbReference>
<dbReference type="PANTHER" id="PTHR12304:SF4">
    <property type="entry name" value="URIDINE NUCLEOSIDASE"/>
    <property type="match status" value="1"/>
</dbReference>
<dbReference type="GO" id="GO:0008477">
    <property type="term" value="F:purine nucleosidase activity"/>
    <property type="evidence" value="ECO:0007669"/>
    <property type="project" value="TreeGrafter"/>
</dbReference>
<name>A0A517YZS5_9PLAN</name>
<keyword evidence="5" id="KW-1185">Reference proteome</keyword>
<dbReference type="AlphaFoldDB" id="A0A517YZS5"/>
<sequence>MPEKLIIDADPGIGDAVAIALALLDPEIEVIGLTAVAGRTSGENATRNLQTLVSLLDPDRWPRIGCGEGPAFPVPKERATPDPVLMNGPTGLGDCESFTVGLHQRHESPKLLAELVKAEPHEITLLTLGPLTNVQLARDWHPDFLSDLKGLVCLGGSVADGGDVTAAAEFSIFADPESARDVLTSPATKTLVPRDVASRFMLSFESYDRFGLDETTRLGRLLEHTVPFALRASRQHLGREGIELPELVAVAAISQPRLFERASMSLDIELSGELTRGMTVFDRRDVAHWQTNIDVLTAVDIQGVLDFMTRIIRTQGG</sequence>
<dbReference type="InterPro" id="IPR001910">
    <property type="entry name" value="Inosine/uridine_hydrolase_dom"/>
</dbReference>
<reference evidence="4 5" key="1">
    <citation type="submission" date="2019-02" db="EMBL/GenBank/DDBJ databases">
        <title>Deep-cultivation of Planctomycetes and their phenomic and genomic characterization uncovers novel biology.</title>
        <authorList>
            <person name="Wiegand S."/>
            <person name="Jogler M."/>
            <person name="Boedeker C."/>
            <person name="Pinto D."/>
            <person name="Vollmers J."/>
            <person name="Rivas-Marin E."/>
            <person name="Kohn T."/>
            <person name="Peeters S.H."/>
            <person name="Heuer A."/>
            <person name="Rast P."/>
            <person name="Oberbeckmann S."/>
            <person name="Bunk B."/>
            <person name="Jeske O."/>
            <person name="Meyerdierks A."/>
            <person name="Storesund J.E."/>
            <person name="Kallscheuer N."/>
            <person name="Luecker S."/>
            <person name="Lage O.M."/>
            <person name="Pohl T."/>
            <person name="Merkel B.J."/>
            <person name="Hornburger P."/>
            <person name="Mueller R.-W."/>
            <person name="Bruemmer F."/>
            <person name="Labrenz M."/>
            <person name="Spormann A.M."/>
            <person name="Op den Camp H."/>
            <person name="Overmann J."/>
            <person name="Amann R."/>
            <person name="Jetten M.S.M."/>
            <person name="Mascher T."/>
            <person name="Medema M.H."/>
            <person name="Devos D.P."/>
            <person name="Kaster A.-K."/>
            <person name="Ovreas L."/>
            <person name="Rohde M."/>
            <person name="Galperin M.Y."/>
            <person name="Jogler C."/>
        </authorList>
    </citation>
    <scope>NUCLEOTIDE SEQUENCE [LARGE SCALE GENOMIC DNA]</scope>
    <source>
        <strain evidence="4 5">Mal4</strain>
    </source>
</reference>
<dbReference type="GO" id="GO:0006152">
    <property type="term" value="P:purine nucleoside catabolic process"/>
    <property type="evidence" value="ECO:0007669"/>
    <property type="project" value="TreeGrafter"/>
</dbReference>
<organism evidence="4 5">
    <name type="scientific">Maioricimonas rarisocia</name>
    <dbReference type="NCBI Taxonomy" id="2528026"/>
    <lineage>
        <taxon>Bacteria</taxon>
        <taxon>Pseudomonadati</taxon>
        <taxon>Planctomycetota</taxon>
        <taxon>Planctomycetia</taxon>
        <taxon>Planctomycetales</taxon>
        <taxon>Planctomycetaceae</taxon>
        <taxon>Maioricimonas</taxon>
    </lineage>
</organism>
<evidence type="ECO:0000313" key="4">
    <source>
        <dbReference type="EMBL" id="QDU35748.1"/>
    </source>
</evidence>
<dbReference type="InterPro" id="IPR036452">
    <property type="entry name" value="Ribo_hydro-like"/>
</dbReference>
<gene>
    <name evidence="4" type="primary">rihA</name>
    <name evidence="4" type="ORF">Mal4_00300</name>
</gene>
<dbReference type="RefSeq" id="WP_145366452.1">
    <property type="nucleotide sequence ID" value="NZ_CP036275.1"/>
</dbReference>
<accession>A0A517YZS5</accession>
<dbReference type="KEGG" id="mri:Mal4_00300"/>
<evidence type="ECO:0000256" key="1">
    <source>
        <dbReference type="ARBA" id="ARBA00022801"/>
    </source>
</evidence>
<keyword evidence="2 4" id="KW-0326">Glycosidase</keyword>
<evidence type="ECO:0000256" key="2">
    <source>
        <dbReference type="ARBA" id="ARBA00023295"/>
    </source>
</evidence>
<proteinExistence type="predicted"/>
<dbReference type="EMBL" id="CP036275">
    <property type="protein sequence ID" value="QDU35748.1"/>
    <property type="molecule type" value="Genomic_DNA"/>
</dbReference>
<dbReference type="EC" id="3.2.-.-" evidence="4"/>
<dbReference type="Pfam" id="PF01156">
    <property type="entry name" value="IU_nuc_hydro"/>
    <property type="match status" value="1"/>
</dbReference>
<feature type="domain" description="Inosine/uridine-preferring nucleoside hydrolase" evidence="3">
    <location>
        <begin position="5"/>
        <end position="305"/>
    </location>
</feature>
<dbReference type="OrthoDB" id="9797882at2"/>
<dbReference type="Proteomes" id="UP000320496">
    <property type="component" value="Chromosome"/>
</dbReference>
<evidence type="ECO:0000259" key="3">
    <source>
        <dbReference type="Pfam" id="PF01156"/>
    </source>
</evidence>
<dbReference type="GO" id="GO:0005829">
    <property type="term" value="C:cytosol"/>
    <property type="evidence" value="ECO:0007669"/>
    <property type="project" value="TreeGrafter"/>
</dbReference>